<comment type="caution">
    <text evidence="6">The sequence shown here is derived from an EMBL/GenBank/DDBJ whole genome shotgun (WGS) entry which is preliminary data.</text>
</comment>
<proteinExistence type="predicted"/>
<dbReference type="Proteomes" id="UP000095488">
    <property type="component" value="Unassembled WGS sequence"/>
</dbReference>
<feature type="modified residue" description="Phosphohistidine; by HPr" evidence="5">
    <location>
        <position position="80"/>
    </location>
</feature>
<dbReference type="InterPro" id="IPR003188">
    <property type="entry name" value="PTS_IIA_lac/cel"/>
</dbReference>
<accession>A0ABM9UQZ8</accession>
<evidence type="ECO:0000256" key="4">
    <source>
        <dbReference type="ARBA" id="ARBA00022683"/>
    </source>
</evidence>
<evidence type="ECO:0000256" key="3">
    <source>
        <dbReference type="ARBA" id="ARBA00022679"/>
    </source>
</evidence>
<dbReference type="PIRSF" id="PIRSF000699">
    <property type="entry name" value="PTS_IILac_III"/>
    <property type="match status" value="1"/>
</dbReference>
<dbReference type="Pfam" id="PF02255">
    <property type="entry name" value="PTS_IIA"/>
    <property type="match status" value="1"/>
</dbReference>
<keyword evidence="4" id="KW-0598">Phosphotransferase system</keyword>
<dbReference type="InterPro" id="IPR036542">
    <property type="entry name" value="PTS_IIA_lac/cel_sf"/>
</dbReference>
<keyword evidence="7" id="KW-1185">Reference proteome</keyword>
<organism evidence="6 7">
    <name type="scientific">Sarcina ventriculi</name>
    <name type="common">Clostridium ventriculi</name>
    <dbReference type="NCBI Taxonomy" id="1267"/>
    <lineage>
        <taxon>Bacteria</taxon>
        <taxon>Bacillati</taxon>
        <taxon>Bacillota</taxon>
        <taxon>Clostridia</taxon>
        <taxon>Eubacteriales</taxon>
        <taxon>Clostridiaceae</taxon>
        <taxon>Sarcina</taxon>
    </lineage>
</organism>
<dbReference type="CDD" id="cd00215">
    <property type="entry name" value="PTS_IIA_lac"/>
    <property type="match status" value="1"/>
</dbReference>
<dbReference type="PANTHER" id="PTHR34382:SF7">
    <property type="entry name" value="PTS SYSTEM N,N'-DIACETYLCHITOBIOSE-SPECIFIC EIIA COMPONENT"/>
    <property type="match status" value="1"/>
</dbReference>
<gene>
    <name evidence="6" type="primary">lacF</name>
    <name evidence="6" type="ORF">ERS852473_01217</name>
</gene>
<keyword evidence="3 6" id="KW-0808">Transferase</keyword>
<dbReference type="SUPFAM" id="SSF46973">
    <property type="entry name" value="Enzyme IIa from lactose specific PTS, IIa-lac"/>
    <property type="match status" value="1"/>
</dbReference>
<dbReference type="Gene3D" id="1.20.58.80">
    <property type="entry name" value="Phosphotransferase system, lactose/cellobiose-type IIA subunit"/>
    <property type="match status" value="1"/>
</dbReference>
<evidence type="ECO:0000256" key="5">
    <source>
        <dbReference type="PROSITE-ProRule" id="PRU00418"/>
    </source>
</evidence>
<evidence type="ECO:0000313" key="6">
    <source>
        <dbReference type="EMBL" id="CUN83250.1"/>
    </source>
</evidence>
<keyword evidence="1" id="KW-0813">Transport</keyword>
<dbReference type="EMBL" id="CYZR01000003">
    <property type="protein sequence ID" value="CUN83250.1"/>
    <property type="molecule type" value="Genomic_DNA"/>
</dbReference>
<evidence type="ECO:0000256" key="1">
    <source>
        <dbReference type="ARBA" id="ARBA00022448"/>
    </source>
</evidence>
<dbReference type="GO" id="GO:0016740">
    <property type="term" value="F:transferase activity"/>
    <property type="evidence" value="ECO:0007669"/>
    <property type="project" value="UniProtKB-KW"/>
</dbReference>
<evidence type="ECO:0000313" key="7">
    <source>
        <dbReference type="Proteomes" id="UP000095488"/>
    </source>
</evidence>
<name>A0ABM9UQZ8_SARVE</name>
<keyword evidence="2" id="KW-0762">Sugar transport</keyword>
<dbReference type="EC" id="2.7.1.-" evidence="6"/>
<protein>
    <submittedName>
        <fullName evidence="6">Lactose-specific phosphotransferase enzyme IIA component</fullName>
        <ecNumber evidence="6">2.7.1.-</ecNumber>
    </submittedName>
</protein>
<dbReference type="RefSeq" id="WP_305792278.1">
    <property type="nucleotide sequence ID" value="NZ_BCMV01000073.1"/>
</dbReference>
<dbReference type="PANTHER" id="PTHR34382">
    <property type="entry name" value="PTS SYSTEM N,N'-DIACETYLCHITOBIOSE-SPECIFIC EIIA COMPONENT"/>
    <property type="match status" value="1"/>
</dbReference>
<dbReference type="PROSITE" id="PS51095">
    <property type="entry name" value="PTS_EIIA_TYPE_3"/>
    <property type="match status" value="1"/>
</dbReference>
<reference evidence="6 7" key="1">
    <citation type="submission" date="2015-09" db="EMBL/GenBank/DDBJ databases">
        <authorList>
            <consortium name="Pathogen Informatics"/>
        </authorList>
    </citation>
    <scope>NUCLEOTIDE SEQUENCE [LARGE SCALE GENOMIC DNA]</scope>
    <source>
        <strain evidence="6 7">2789STDY5834858</strain>
    </source>
</reference>
<evidence type="ECO:0000256" key="2">
    <source>
        <dbReference type="ARBA" id="ARBA00022597"/>
    </source>
</evidence>
<sequence length="106" mass="12179">MTMTIEELEFTTLEIVAYAGDARSKYIQALNFANEGKFDEAENLIKEASEFIDEAHKTQTKMIQMEAAGEKIPMSFLTVHAQDHLMTVMLLRDMVQNFINLYKKVN</sequence>